<dbReference type="PANTHER" id="PTHR42813">
    <property type="entry name" value="ZINC-TYPE ALCOHOL DEHYDROGENASE-LIKE"/>
    <property type="match status" value="1"/>
</dbReference>
<reference evidence="8" key="1">
    <citation type="submission" date="2021-07" db="EMBL/GenBank/DDBJ databases">
        <authorList>
            <person name="Durling M."/>
        </authorList>
    </citation>
    <scope>NUCLEOTIDE SEQUENCE</scope>
</reference>
<organism evidence="8 9">
    <name type="scientific">Hymenoscyphus albidus</name>
    <dbReference type="NCBI Taxonomy" id="595503"/>
    <lineage>
        <taxon>Eukaryota</taxon>
        <taxon>Fungi</taxon>
        <taxon>Dikarya</taxon>
        <taxon>Ascomycota</taxon>
        <taxon>Pezizomycotina</taxon>
        <taxon>Leotiomycetes</taxon>
        <taxon>Helotiales</taxon>
        <taxon>Helotiaceae</taxon>
        <taxon>Hymenoscyphus</taxon>
    </lineage>
</organism>
<dbReference type="Pfam" id="PF08240">
    <property type="entry name" value="ADH_N"/>
    <property type="match status" value="1"/>
</dbReference>
<dbReference type="InterPro" id="IPR013154">
    <property type="entry name" value="ADH-like_N"/>
</dbReference>
<dbReference type="Gene3D" id="3.90.180.10">
    <property type="entry name" value="Medium-chain alcohol dehydrogenases, catalytic domain"/>
    <property type="match status" value="1"/>
</dbReference>
<comment type="similarity">
    <text evidence="2">Belongs to the zinc-containing alcohol dehydrogenase family.</text>
</comment>
<comment type="cofactor">
    <cofactor evidence="1">
        <name>Zn(2+)</name>
        <dbReference type="ChEBI" id="CHEBI:29105"/>
    </cofactor>
</comment>
<dbReference type="GO" id="GO:0008270">
    <property type="term" value="F:zinc ion binding"/>
    <property type="evidence" value="ECO:0007669"/>
    <property type="project" value="InterPro"/>
</dbReference>
<evidence type="ECO:0000259" key="7">
    <source>
        <dbReference type="Pfam" id="PF08240"/>
    </source>
</evidence>
<dbReference type="InterPro" id="IPR002328">
    <property type="entry name" value="ADH_Zn_CS"/>
</dbReference>
<comment type="caution">
    <text evidence="8">The sequence shown here is derived from an EMBL/GenBank/DDBJ whole genome shotgun (WGS) entry which is preliminary data.</text>
</comment>
<dbReference type="Proteomes" id="UP000701801">
    <property type="component" value="Unassembled WGS sequence"/>
</dbReference>
<evidence type="ECO:0000256" key="5">
    <source>
        <dbReference type="ARBA" id="ARBA00023002"/>
    </source>
</evidence>
<protein>
    <recommendedName>
        <fullName evidence="7">Alcohol dehydrogenase-like N-terminal domain-containing protein</fullName>
    </recommendedName>
</protein>
<keyword evidence="3" id="KW-0479">Metal-binding</keyword>
<dbReference type="EMBL" id="CAJVRM010000548">
    <property type="protein sequence ID" value="CAG8981949.1"/>
    <property type="molecule type" value="Genomic_DNA"/>
</dbReference>
<dbReference type="InterPro" id="IPR011032">
    <property type="entry name" value="GroES-like_sf"/>
</dbReference>
<gene>
    <name evidence="8" type="ORF">HYALB_00013570</name>
</gene>
<evidence type="ECO:0000256" key="6">
    <source>
        <dbReference type="ARBA" id="ARBA00023027"/>
    </source>
</evidence>
<feature type="domain" description="Alcohol dehydrogenase-like N-terminal" evidence="7">
    <location>
        <begin position="39"/>
        <end position="99"/>
    </location>
</feature>
<accession>A0A9N9LVI6</accession>
<evidence type="ECO:0000256" key="1">
    <source>
        <dbReference type="ARBA" id="ARBA00001947"/>
    </source>
</evidence>
<keyword evidence="4" id="KW-0862">Zinc</keyword>
<dbReference type="GO" id="GO:0016491">
    <property type="term" value="F:oxidoreductase activity"/>
    <property type="evidence" value="ECO:0007669"/>
    <property type="project" value="UniProtKB-KW"/>
</dbReference>
<keyword evidence="9" id="KW-1185">Reference proteome</keyword>
<evidence type="ECO:0000313" key="8">
    <source>
        <dbReference type="EMBL" id="CAG8981949.1"/>
    </source>
</evidence>
<evidence type="ECO:0000313" key="9">
    <source>
        <dbReference type="Proteomes" id="UP000701801"/>
    </source>
</evidence>
<dbReference type="SUPFAM" id="SSF50129">
    <property type="entry name" value="GroES-like"/>
    <property type="match status" value="1"/>
</dbReference>
<name>A0A9N9LVI6_9HELO</name>
<dbReference type="OrthoDB" id="3941538at2759"/>
<dbReference type="PROSITE" id="PS00059">
    <property type="entry name" value="ADH_ZINC"/>
    <property type="match status" value="1"/>
</dbReference>
<evidence type="ECO:0000256" key="4">
    <source>
        <dbReference type="ARBA" id="ARBA00022833"/>
    </source>
</evidence>
<keyword evidence="6" id="KW-0520">NAD</keyword>
<keyword evidence="5" id="KW-0560">Oxidoreductase</keyword>
<dbReference type="PANTHER" id="PTHR42813:SF3">
    <property type="entry name" value="GLUTATHIONE-INDEPENDENT FORMALDEHYDE DEHYDROGENASE"/>
    <property type="match status" value="1"/>
</dbReference>
<dbReference type="AlphaFoldDB" id="A0A9N9LVI6"/>
<sequence>MSYLNSSLSLNGTMRAVMWSGIPYNVTVQNVPIPKIQTPTDAIIGVEVAGICGTDLHTYAGVLGSSTPPWVMGHEAAGVVVEIGSGVQYTKVGDEVVIPDQVHTGLLDMKLPNHGNREGYL</sequence>
<evidence type="ECO:0000256" key="2">
    <source>
        <dbReference type="ARBA" id="ARBA00008072"/>
    </source>
</evidence>
<evidence type="ECO:0000256" key="3">
    <source>
        <dbReference type="ARBA" id="ARBA00022723"/>
    </source>
</evidence>
<proteinExistence type="inferred from homology"/>